<gene>
    <name evidence="1" type="ORF">PVE_R1G6114</name>
</gene>
<proteinExistence type="predicted"/>
<dbReference type="Proteomes" id="UP000245431">
    <property type="component" value="Chromosome PVE_r1"/>
</dbReference>
<dbReference type="AlphaFoldDB" id="A0A1D3K6M2"/>
<organism evidence="1 2">
    <name type="scientific">Pseudomonas veronii 1YdBTEX2</name>
    <dbReference type="NCBI Taxonomy" id="1295141"/>
    <lineage>
        <taxon>Bacteria</taxon>
        <taxon>Pseudomonadati</taxon>
        <taxon>Pseudomonadota</taxon>
        <taxon>Gammaproteobacteria</taxon>
        <taxon>Pseudomonadales</taxon>
        <taxon>Pseudomonadaceae</taxon>
        <taxon>Pseudomonas</taxon>
    </lineage>
</organism>
<evidence type="ECO:0000313" key="1">
    <source>
        <dbReference type="EMBL" id="SBW83993.1"/>
    </source>
</evidence>
<sequence>MVKHTFQFSEFHLDKIFSEGSSGEHHWESGTSEW</sequence>
<dbReference type="EMBL" id="LT599583">
    <property type="protein sequence ID" value="SBW83993.1"/>
    <property type="molecule type" value="Genomic_DNA"/>
</dbReference>
<reference evidence="2" key="1">
    <citation type="submission" date="2016-07" db="EMBL/GenBank/DDBJ databases">
        <authorList>
            <person name="Florea S."/>
            <person name="Webb J.S."/>
            <person name="Jaromczyk J."/>
            <person name="Schardl C.L."/>
        </authorList>
    </citation>
    <scope>NUCLEOTIDE SEQUENCE [LARGE SCALE GENOMIC DNA]</scope>
    <source>
        <strain evidence="2">1YdBTEX2</strain>
    </source>
</reference>
<evidence type="ECO:0000313" key="2">
    <source>
        <dbReference type="Proteomes" id="UP000245431"/>
    </source>
</evidence>
<accession>A0A1D3K6M2</accession>
<protein>
    <submittedName>
        <fullName evidence="1">Uncharacterized protein</fullName>
    </submittedName>
</protein>
<name>A0A1D3K6M2_PSEVE</name>